<keyword evidence="3" id="KW-1185">Reference proteome</keyword>
<dbReference type="SUPFAM" id="SSF51430">
    <property type="entry name" value="NAD(P)-linked oxidoreductase"/>
    <property type="match status" value="1"/>
</dbReference>
<dbReference type="RefSeq" id="WP_185670615.1">
    <property type="nucleotide sequence ID" value="NZ_JACJVP010000030.1"/>
</dbReference>
<dbReference type="PANTHER" id="PTHR43312:SF1">
    <property type="entry name" value="NADP-DEPENDENT OXIDOREDUCTASE DOMAIN-CONTAINING PROTEIN"/>
    <property type="match status" value="1"/>
</dbReference>
<dbReference type="Gene3D" id="3.20.20.100">
    <property type="entry name" value="NADP-dependent oxidoreductase domain"/>
    <property type="match status" value="1"/>
</dbReference>
<dbReference type="InterPro" id="IPR020471">
    <property type="entry name" value="AKR"/>
</dbReference>
<dbReference type="Proteomes" id="UP000547209">
    <property type="component" value="Unassembled WGS sequence"/>
</dbReference>
<dbReference type="InterPro" id="IPR053135">
    <property type="entry name" value="AKR2_Oxidoreductase"/>
</dbReference>
<sequence length="310" mass="34158">MEKTVLGRTGLEVTKLGYGAMEIRGPRVWNGRPVSDEDARRILNEVLDAGINFIDTSYDYGRSEELIGQFISRRRDSYILATKCGCTLVDHGDHDETPHVWTRDNLLHNIETSLRRMKTDYVDLLQLHGPTVQQAEDGRLIEVLKEIQASGKARWIGISSYLPHLPDYIATGAFDTYQIPYSALERAHENLIGAAAATGAGAIIRGGVGQGEPGAGRGLADRWTHWEAAKLDELREEGESRTGFMLRFTLTHPNLSTTIVGTKNPAHLHENIRDAARGKLPADVYAEAKRRLDAAGCAPLTPAAAERVEP</sequence>
<evidence type="ECO:0000313" key="2">
    <source>
        <dbReference type="EMBL" id="MBB6672765.1"/>
    </source>
</evidence>
<organism evidence="2 3">
    <name type="scientific">Cohnella nanjingensis</name>
    <dbReference type="NCBI Taxonomy" id="1387779"/>
    <lineage>
        <taxon>Bacteria</taxon>
        <taxon>Bacillati</taxon>
        <taxon>Bacillota</taxon>
        <taxon>Bacilli</taxon>
        <taxon>Bacillales</taxon>
        <taxon>Paenibacillaceae</taxon>
        <taxon>Cohnella</taxon>
    </lineage>
</organism>
<dbReference type="InterPro" id="IPR023210">
    <property type="entry name" value="NADP_OxRdtase_dom"/>
</dbReference>
<gene>
    <name evidence="2" type="ORF">H7C19_18960</name>
</gene>
<evidence type="ECO:0000313" key="3">
    <source>
        <dbReference type="Proteomes" id="UP000547209"/>
    </source>
</evidence>
<dbReference type="PRINTS" id="PR00069">
    <property type="entry name" value="ALDKETRDTASE"/>
</dbReference>
<dbReference type="PANTHER" id="PTHR43312">
    <property type="entry name" value="D-THREO-ALDOSE 1-DEHYDROGENASE"/>
    <property type="match status" value="1"/>
</dbReference>
<dbReference type="CDD" id="cd19095">
    <property type="entry name" value="AKR_PA4992-like"/>
    <property type="match status" value="1"/>
</dbReference>
<dbReference type="AlphaFoldDB" id="A0A7X0RUQ1"/>
<proteinExistence type="predicted"/>
<reference evidence="2 3" key="1">
    <citation type="submission" date="2020-08" db="EMBL/GenBank/DDBJ databases">
        <title>Cohnella phylogeny.</title>
        <authorList>
            <person name="Dunlap C."/>
        </authorList>
    </citation>
    <scope>NUCLEOTIDE SEQUENCE [LARGE SCALE GENOMIC DNA]</scope>
    <source>
        <strain evidence="2 3">DSM 28246</strain>
    </source>
</reference>
<feature type="domain" description="NADP-dependent oxidoreductase" evidence="1">
    <location>
        <begin position="15"/>
        <end position="288"/>
    </location>
</feature>
<dbReference type="InterPro" id="IPR036812">
    <property type="entry name" value="NAD(P)_OxRdtase_dom_sf"/>
</dbReference>
<evidence type="ECO:0000259" key="1">
    <source>
        <dbReference type="Pfam" id="PF00248"/>
    </source>
</evidence>
<protein>
    <submittedName>
        <fullName evidence="2">Aldo/keto reductase</fullName>
    </submittedName>
</protein>
<dbReference type="Pfam" id="PF00248">
    <property type="entry name" value="Aldo_ket_red"/>
    <property type="match status" value="1"/>
</dbReference>
<accession>A0A7X0RUQ1</accession>
<name>A0A7X0RUQ1_9BACL</name>
<dbReference type="EMBL" id="JACJVP010000030">
    <property type="protein sequence ID" value="MBB6672765.1"/>
    <property type="molecule type" value="Genomic_DNA"/>
</dbReference>
<dbReference type="GO" id="GO:0016491">
    <property type="term" value="F:oxidoreductase activity"/>
    <property type="evidence" value="ECO:0007669"/>
    <property type="project" value="InterPro"/>
</dbReference>
<comment type="caution">
    <text evidence="2">The sequence shown here is derived from an EMBL/GenBank/DDBJ whole genome shotgun (WGS) entry which is preliminary data.</text>
</comment>